<dbReference type="GeneID" id="89981241"/>
<reference evidence="1 2" key="1">
    <citation type="submission" date="2023-08" db="EMBL/GenBank/DDBJ databases">
        <title>Black Yeasts Isolated from many extreme environments.</title>
        <authorList>
            <person name="Coleine C."/>
            <person name="Stajich J.E."/>
            <person name="Selbmann L."/>
        </authorList>
    </citation>
    <scope>NUCLEOTIDE SEQUENCE [LARGE SCALE GENOMIC DNA]</scope>
    <source>
        <strain evidence="1 2">CCFEE 5792</strain>
    </source>
</reference>
<dbReference type="EMBL" id="JAVRRD010000009">
    <property type="protein sequence ID" value="KAK5055355.1"/>
    <property type="molecule type" value="Genomic_DNA"/>
</dbReference>
<dbReference type="AlphaFoldDB" id="A0AAV9NE04"/>
<dbReference type="Proteomes" id="UP001358417">
    <property type="component" value="Unassembled WGS sequence"/>
</dbReference>
<accession>A0AAV9NE04</accession>
<sequence length="95" mass="10406">MGSPQSRNGCGLIGRLLSYFPATPKLTYGHAKWLAGAVIRDAVPNFRKAACCQSQRSHHRGFTLLLETFLITIVGYDETYIADGPNKQVPKGTPE</sequence>
<proteinExistence type="predicted"/>
<comment type="caution">
    <text evidence="1">The sequence shown here is derived from an EMBL/GenBank/DDBJ whole genome shotgun (WGS) entry which is preliminary data.</text>
</comment>
<evidence type="ECO:0000313" key="1">
    <source>
        <dbReference type="EMBL" id="KAK5055355.1"/>
    </source>
</evidence>
<evidence type="ECO:0000313" key="2">
    <source>
        <dbReference type="Proteomes" id="UP001358417"/>
    </source>
</evidence>
<name>A0AAV9NE04_9EURO</name>
<protein>
    <submittedName>
        <fullName evidence="1">Uncharacterized protein</fullName>
    </submittedName>
</protein>
<keyword evidence="2" id="KW-1185">Reference proteome</keyword>
<organism evidence="1 2">
    <name type="scientific">Exophiala bonariae</name>
    <dbReference type="NCBI Taxonomy" id="1690606"/>
    <lineage>
        <taxon>Eukaryota</taxon>
        <taxon>Fungi</taxon>
        <taxon>Dikarya</taxon>
        <taxon>Ascomycota</taxon>
        <taxon>Pezizomycotina</taxon>
        <taxon>Eurotiomycetes</taxon>
        <taxon>Chaetothyriomycetidae</taxon>
        <taxon>Chaetothyriales</taxon>
        <taxon>Herpotrichiellaceae</taxon>
        <taxon>Exophiala</taxon>
    </lineage>
</organism>
<gene>
    <name evidence="1" type="ORF">LTR84_013105</name>
</gene>
<dbReference type="RefSeq" id="XP_064707786.1">
    <property type="nucleotide sequence ID" value="XM_064856610.1"/>
</dbReference>